<evidence type="ECO:0000313" key="2">
    <source>
        <dbReference type="EMBL" id="KAF9523988.1"/>
    </source>
</evidence>
<keyword evidence="1" id="KW-1133">Transmembrane helix</keyword>
<accession>A0A9P6E7B6</accession>
<comment type="caution">
    <text evidence="2">The sequence shown here is derived from an EMBL/GenBank/DDBJ whole genome shotgun (WGS) entry which is preliminary data.</text>
</comment>
<proteinExistence type="predicted"/>
<keyword evidence="3" id="KW-1185">Reference proteome</keyword>
<dbReference type="AlphaFoldDB" id="A0A9P6E7B6"/>
<dbReference type="OrthoDB" id="3038990at2759"/>
<dbReference type="EMBL" id="MU157907">
    <property type="protein sequence ID" value="KAF9523988.1"/>
    <property type="molecule type" value="Genomic_DNA"/>
</dbReference>
<evidence type="ECO:0000313" key="3">
    <source>
        <dbReference type="Proteomes" id="UP000807306"/>
    </source>
</evidence>
<feature type="transmembrane region" description="Helical" evidence="1">
    <location>
        <begin position="85"/>
        <end position="105"/>
    </location>
</feature>
<feature type="transmembrane region" description="Helical" evidence="1">
    <location>
        <begin position="117"/>
        <end position="138"/>
    </location>
</feature>
<keyword evidence="1" id="KW-0812">Transmembrane</keyword>
<sequence length="278" mass="31049">MLGLSPKDELDLRVVHQAMVQRGVMFSSITLIIWDVFENIFDDTRLFTAHRVQVPSIVYSLARISTLVFLAFALAVGGWEGIYQGWAAVSILAIQRASTSILFYLRVHAFYRSNRWVQAFFLIVCLGLIVSCIIIPYVSGLCSLVFDIGILVALVVHIKPGRRQGAGERFWSPFRIRSEAQIADSILQDSLFYAVIAVVIKVPQIVLLTPAGTGYWEMHSMFIDAAIMCILSAKIFRDMKLGHWMQTTNSQAVSGSSGTRFASDLNFHHGTLDTKDDV</sequence>
<protein>
    <submittedName>
        <fullName evidence="2">Uncharacterized protein</fullName>
    </submittedName>
</protein>
<keyword evidence="1" id="KW-0472">Membrane</keyword>
<evidence type="ECO:0000256" key="1">
    <source>
        <dbReference type="SAM" id="Phobius"/>
    </source>
</evidence>
<reference evidence="2" key="1">
    <citation type="submission" date="2020-11" db="EMBL/GenBank/DDBJ databases">
        <authorList>
            <consortium name="DOE Joint Genome Institute"/>
            <person name="Ahrendt S."/>
            <person name="Riley R."/>
            <person name="Andreopoulos W."/>
            <person name="Labutti K."/>
            <person name="Pangilinan J."/>
            <person name="Ruiz-Duenas F.J."/>
            <person name="Barrasa J.M."/>
            <person name="Sanchez-Garcia M."/>
            <person name="Camarero S."/>
            <person name="Miyauchi S."/>
            <person name="Serrano A."/>
            <person name="Linde D."/>
            <person name="Babiker R."/>
            <person name="Drula E."/>
            <person name="Ayuso-Fernandez I."/>
            <person name="Pacheco R."/>
            <person name="Padilla G."/>
            <person name="Ferreira P."/>
            <person name="Barriuso J."/>
            <person name="Kellner H."/>
            <person name="Castanera R."/>
            <person name="Alfaro M."/>
            <person name="Ramirez L."/>
            <person name="Pisabarro A.G."/>
            <person name="Kuo A."/>
            <person name="Tritt A."/>
            <person name="Lipzen A."/>
            <person name="He G."/>
            <person name="Yan M."/>
            <person name="Ng V."/>
            <person name="Cullen D."/>
            <person name="Martin F."/>
            <person name="Rosso M.-N."/>
            <person name="Henrissat B."/>
            <person name="Hibbett D."/>
            <person name="Martinez A.T."/>
            <person name="Grigoriev I.V."/>
        </authorList>
    </citation>
    <scope>NUCLEOTIDE SEQUENCE</scope>
    <source>
        <strain evidence="2">CBS 506.95</strain>
    </source>
</reference>
<gene>
    <name evidence="2" type="ORF">CPB83DRAFT_839335</name>
</gene>
<organism evidence="2 3">
    <name type="scientific">Crepidotus variabilis</name>
    <dbReference type="NCBI Taxonomy" id="179855"/>
    <lineage>
        <taxon>Eukaryota</taxon>
        <taxon>Fungi</taxon>
        <taxon>Dikarya</taxon>
        <taxon>Basidiomycota</taxon>
        <taxon>Agaricomycotina</taxon>
        <taxon>Agaricomycetes</taxon>
        <taxon>Agaricomycetidae</taxon>
        <taxon>Agaricales</taxon>
        <taxon>Agaricineae</taxon>
        <taxon>Crepidotaceae</taxon>
        <taxon>Crepidotus</taxon>
    </lineage>
</organism>
<name>A0A9P6E7B6_9AGAR</name>
<feature type="transmembrane region" description="Helical" evidence="1">
    <location>
        <begin position="20"/>
        <end position="37"/>
    </location>
</feature>
<feature type="transmembrane region" description="Helical" evidence="1">
    <location>
        <begin position="57"/>
        <end position="79"/>
    </location>
</feature>
<dbReference type="Proteomes" id="UP000807306">
    <property type="component" value="Unassembled WGS sequence"/>
</dbReference>